<protein>
    <submittedName>
        <fullName evidence="1">Uncharacterized protein</fullName>
    </submittedName>
</protein>
<evidence type="ECO:0000313" key="1">
    <source>
        <dbReference type="EMBL" id="REH31162.1"/>
    </source>
</evidence>
<keyword evidence="2" id="KW-1185">Reference proteome</keyword>
<accession>A0A3E0GYP1</accession>
<reference evidence="1 2" key="1">
    <citation type="submission" date="2018-08" db="EMBL/GenBank/DDBJ databases">
        <title>Genomic Encyclopedia of Archaeal and Bacterial Type Strains, Phase II (KMG-II): from individual species to whole genera.</title>
        <authorList>
            <person name="Goeker M."/>
        </authorList>
    </citation>
    <scope>NUCLEOTIDE SEQUENCE [LARGE SCALE GENOMIC DNA]</scope>
    <source>
        <strain evidence="1 2">DSM 45791</strain>
    </source>
</reference>
<dbReference type="Proteomes" id="UP000256269">
    <property type="component" value="Unassembled WGS sequence"/>
</dbReference>
<organism evidence="1 2">
    <name type="scientific">Kutzneria buriramensis</name>
    <dbReference type="NCBI Taxonomy" id="1045776"/>
    <lineage>
        <taxon>Bacteria</taxon>
        <taxon>Bacillati</taxon>
        <taxon>Actinomycetota</taxon>
        <taxon>Actinomycetes</taxon>
        <taxon>Pseudonocardiales</taxon>
        <taxon>Pseudonocardiaceae</taxon>
        <taxon>Kutzneria</taxon>
    </lineage>
</organism>
<proteinExistence type="predicted"/>
<evidence type="ECO:0000313" key="2">
    <source>
        <dbReference type="Proteomes" id="UP000256269"/>
    </source>
</evidence>
<dbReference type="AlphaFoldDB" id="A0A3E0GYP1"/>
<name>A0A3E0GYP1_9PSEU</name>
<comment type="caution">
    <text evidence="1">The sequence shown here is derived from an EMBL/GenBank/DDBJ whole genome shotgun (WGS) entry which is preliminary data.</text>
</comment>
<sequence>MSNHFSGTNTGFLLQTSSRIEQVDLDASGAGVHITGHSPESGDPSQLITYLQGELTAVNRRIAEDGATEALTGKAEGIELAIAAALRLFS</sequence>
<dbReference type="RefSeq" id="WP_116180973.1">
    <property type="nucleotide sequence ID" value="NZ_CP144376.1"/>
</dbReference>
<gene>
    <name evidence="1" type="ORF">BCF44_122185</name>
</gene>
<dbReference type="EMBL" id="QUNO01000022">
    <property type="protein sequence ID" value="REH31162.1"/>
    <property type="molecule type" value="Genomic_DNA"/>
</dbReference>